<protein>
    <submittedName>
        <fullName evidence="1">DUF1028 domain-containing protein</fullName>
    </submittedName>
</protein>
<sequence>MLKLNTFSIAARDEKTGQFGVAVSTKVPAVGLLCPFVKAGVGAIATQSFVNPYIGINGLKYLEEGLSAQEVMDRILEEDPDPSIRQFSIVDKEGKAVAFTGEKCDGWYGHITGDNFAVAGNMLVSEATVQEMAKSFESTNDLPLAERLLKVMEAGQAAGGDKRGRQSASLKVYSTEEYPLVDLRVDEHPDPVKELGRIFEVAKRELFPFMEMLPTLANPAGKFDFESSREMGLLQDNE</sequence>
<dbReference type="Gene3D" id="3.60.20.10">
    <property type="entry name" value="Glutamine Phosphoribosylpyrophosphate, subunit 1, domain 1"/>
    <property type="match status" value="1"/>
</dbReference>
<dbReference type="SUPFAM" id="SSF56235">
    <property type="entry name" value="N-terminal nucleophile aminohydrolases (Ntn hydrolases)"/>
    <property type="match status" value="1"/>
</dbReference>
<gene>
    <name evidence="1" type="ORF">QWY14_07755</name>
</gene>
<accession>A0ABT8N1W5</accession>
<dbReference type="EMBL" id="JAUJWV010000001">
    <property type="protein sequence ID" value="MDN7241684.1"/>
    <property type="molecule type" value="Genomic_DNA"/>
</dbReference>
<keyword evidence="2" id="KW-1185">Reference proteome</keyword>
<dbReference type="RefSeq" id="WP_301723285.1">
    <property type="nucleotide sequence ID" value="NZ_JAUJWV010000001.1"/>
</dbReference>
<comment type="caution">
    <text evidence="1">The sequence shown here is derived from an EMBL/GenBank/DDBJ whole genome shotgun (WGS) entry which is preliminary data.</text>
</comment>
<dbReference type="PANTHER" id="PTHR39328">
    <property type="entry name" value="BLL2871 PROTEIN"/>
    <property type="match status" value="1"/>
</dbReference>
<reference evidence="1 2" key="1">
    <citation type="submission" date="2023-06" db="EMBL/GenBank/DDBJ databases">
        <title>Novel species in genus Planococcus.</title>
        <authorList>
            <person name="Ning S."/>
        </authorList>
    </citation>
    <scope>NUCLEOTIDE SEQUENCE [LARGE SCALE GENOMIC DNA]</scope>
    <source>
        <strain evidence="1 2">N028</strain>
    </source>
</reference>
<dbReference type="InterPro" id="IPR029055">
    <property type="entry name" value="Ntn_hydrolases_N"/>
</dbReference>
<name>A0ABT8N1W5_9BACL</name>
<dbReference type="Pfam" id="PF06267">
    <property type="entry name" value="DUF1028"/>
    <property type="match status" value="1"/>
</dbReference>
<evidence type="ECO:0000313" key="2">
    <source>
        <dbReference type="Proteomes" id="UP001172055"/>
    </source>
</evidence>
<dbReference type="Proteomes" id="UP001172055">
    <property type="component" value="Unassembled WGS sequence"/>
</dbReference>
<organism evidence="1 2">
    <name type="scientific">Planococcus shixiaomingii</name>
    <dbReference type="NCBI Taxonomy" id="3058393"/>
    <lineage>
        <taxon>Bacteria</taxon>
        <taxon>Bacillati</taxon>
        <taxon>Bacillota</taxon>
        <taxon>Bacilli</taxon>
        <taxon>Bacillales</taxon>
        <taxon>Caryophanaceae</taxon>
        <taxon>Planococcus</taxon>
    </lineage>
</organism>
<dbReference type="PANTHER" id="PTHR39328:SF1">
    <property type="entry name" value="BLL2871 PROTEIN"/>
    <property type="match status" value="1"/>
</dbReference>
<dbReference type="InterPro" id="IPR010430">
    <property type="entry name" value="DUF1028"/>
</dbReference>
<proteinExistence type="predicted"/>
<evidence type="ECO:0000313" key="1">
    <source>
        <dbReference type="EMBL" id="MDN7241684.1"/>
    </source>
</evidence>